<sequence length="474" mass="54299">MRTQSVHWYEGMFLRPQHFQASDRYWHGHVGTAIQWQSSYPYGVRNIRIQREALGANYFQLNGCQAVLRDGTLVDLDGEELRISLKEAFEKQTSVTVLLAVSRMVLGRANTGSPTERSTRLLVDAIPVSDENTGGNESEIEFRRLHVRLMLSTENTEGYETLPVARIKRTGEDESNPEIDVDYFPPLLATDGWEELHHGVVRAVYDLVGQKIDVLAERATNRGLAFNSQEPGELDDLWMLSQLNQAQATLHSLTYATGLHPYLVYLELTRVVGSLSIFEPTRRLDRQMPAYDHDDLGSVFWWLKRKISELMGTAQKLEFEQRFFVGIERGMQVTLDPKWLHSNWNWYVGVHAENVPIELGRELVRPGVLDWKMGSNQQVELLFKHRMPDVKADSELTTPPRALPSQRGWIYFEVRREGPAWKDVLATQTLAMRFNTNVIANLEELAGQRKLEVIHRDKRAVLEFALFAVPTSNS</sequence>
<dbReference type="EMBL" id="CP036298">
    <property type="protein sequence ID" value="QDV25561.1"/>
    <property type="molecule type" value="Genomic_DNA"/>
</dbReference>
<dbReference type="Pfam" id="PF05936">
    <property type="entry name" value="T6SS_VasE"/>
    <property type="match status" value="1"/>
</dbReference>
<dbReference type="PANTHER" id="PTHR35566:SF1">
    <property type="entry name" value="TYPE VI SECRETION SYSTEM BASEPLATE COMPONENT TSSK1"/>
    <property type="match status" value="1"/>
</dbReference>
<dbReference type="AlphaFoldDB" id="A0A518GAE0"/>
<evidence type="ECO:0000313" key="2">
    <source>
        <dbReference type="Proteomes" id="UP000318017"/>
    </source>
</evidence>
<dbReference type="OrthoDB" id="9775333at2"/>
<organism evidence="1 2">
    <name type="scientific">Aureliella helgolandensis</name>
    <dbReference type="NCBI Taxonomy" id="2527968"/>
    <lineage>
        <taxon>Bacteria</taxon>
        <taxon>Pseudomonadati</taxon>
        <taxon>Planctomycetota</taxon>
        <taxon>Planctomycetia</taxon>
        <taxon>Pirellulales</taxon>
        <taxon>Pirellulaceae</taxon>
        <taxon>Aureliella</taxon>
    </lineage>
</organism>
<dbReference type="InterPro" id="IPR010263">
    <property type="entry name" value="T6SS_TssK"/>
</dbReference>
<keyword evidence="2" id="KW-1185">Reference proteome</keyword>
<evidence type="ECO:0000313" key="1">
    <source>
        <dbReference type="EMBL" id="QDV25561.1"/>
    </source>
</evidence>
<gene>
    <name evidence="1" type="ORF">Q31a_38870</name>
</gene>
<dbReference type="RefSeq" id="WP_145080792.1">
    <property type="nucleotide sequence ID" value="NZ_CP036298.1"/>
</dbReference>
<reference evidence="1 2" key="1">
    <citation type="submission" date="2019-02" db="EMBL/GenBank/DDBJ databases">
        <title>Deep-cultivation of Planctomycetes and their phenomic and genomic characterization uncovers novel biology.</title>
        <authorList>
            <person name="Wiegand S."/>
            <person name="Jogler M."/>
            <person name="Boedeker C."/>
            <person name="Pinto D."/>
            <person name="Vollmers J."/>
            <person name="Rivas-Marin E."/>
            <person name="Kohn T."/>
            <person name="Peeters S.H."/>
            <person name="Heuer A."/>
            <person name="Rast P."/>
            <person name="Oberbeckmann S."/>
            <person name="Bunk B."/>
            <person name="Jeske O."/>
            <person name="Meyerdierks A."/>
            <person name="Storesund J.E."/>
            <person name="Kallscheuer N."/>
            <person name="Luecker S."/>
            <person name="Lage O.M."/>
            <person name="Pohl T."/>
            <person name="Merkel B.J."/>
            <person name="Hornburger P."/>
            <person name="Mueller R.-W."/>
            <person name="Bruemmer F."/>
            <person name="Labrenz M."/>
            <person name="Spormann A.M."/>
            <person name="Op den Camp H."/>
            <person name="Overmann J."/>
            <person name="Amann R."/>
            <person name="Jetten M.S.M."/>
            <person name="Mascher T."/>
            <person name="Medema M.H."/>
            <person name="Devos D.P."/>
            <person name="Kaster A.-K."/>
            <person name="Ovreas L."/>
            <person name="Rohde M."/>
            <person name="Galperin M.Y."/>
            <person name="Jogler C."/>
        </authorList>
    </citation>
    <scope>NUCLEOTIDE SEQUENCE [LARGE SCALE GENOMIC DNA]</scope>
    <source>
        <strain evidence="1 2">Q31a</strain>
    </source>
</reference>
<proteinExistence type="predicted"/>
<dbReference type="Proteomes" id="UP000318017">
    <property type="component" value="Chromosome"/>
</dbReference>
<evidence type="ECO:0008006" key="3">
    <source>
        <dbReference type="Google" id="ProtNLM"/>
    </source>
</evidence>
<dbReference type="KEGG" id="ahel:Q31a_38870"/>
<dbReference type="NCBIfam" id="TIGR03353">
    <property type="entry name" value="VI_chp_4"/>
    <property type="match status" value="1"/>
</dbReference>
<accession>A0A518GAE0</accession>
<dbReference type="PANTHER" id="PTHR35566">
    <property type="entry name" value="BLR3599 PROTEIN"/>
    <property type="match status" value="1"/>
</dbReference>
<protein>
    <recommendedName>
        <fullName evidence="3">Type VI secretion system baseplate subunit TssK</fullName>
    </recommendedName>
</protein>
<name>A0A518GAE0_9BACT</name>